<feature type="compositionally biased region" description="Basic and acidic residues" evidence="1">
    <location>
        <begin position="41"/>
        <end position="80"/>
    </location>
</feature>
<dbReference type="OrthoDB" id="3360421at2759"/>
<name>A0A6A6E9B6_9PEZI</name>
<proteinExistence type="predicted"/>
<feature type="region of interest" description="Disordered" evidence="1">
    <location>
        <begin position="1"/>
        <end position="204"/>
    </location>
</feature>
<dbReference type="InterPro" id="IPR021331">
    <property type="entry name" value="Hva1_TUDOR"/>
</dbReference>
<gene>
    <name evidence="3" type="ORF">K469DRAFT_738308</name>
</gene>
<organism evidence="3 4">
    <name type="scientific">Zopfia rhizophila CBS 207.26</name>
    <dbReference type="NCBI Taxonomy" id="1314779"/>
    <lineage>
        <taxon>Eukaryota</taxon>
        <taxon>Fungi</taxon>
        <taxon>Dikarya</taxon>
        <taxon>Ascomycota</taxon>
        <taxon>Pezizomycotina</taxon>
        <taxon>Dothideomycetes</taxon>
        <taxon>Dothideomycetes incertae sedis</taxon>
        <taxon>Zopfiaceae</taxon>
        <taxon>Zopfia</taxon>
    </lineage>
</organism>
<keyword evidence="4" id="KW-1185">Reference proteome</keyword>
<accession>A0A6A6E9B6</accession>
<dbReference type="AlphaFoldDB" id="A0A6A6E9B6"/>
<dbReference type="Pfam" id="PF11160">
    <property type="entry name" value="Hva1_TUDOR"/>
    <property type="match status" value="1"/>
</dbReference>
<feature type="compositionally biased region" description="Basic and acidic residues" evidence="1">
    <location>
        <begin position="141"/>
        <end position="155"/>
    </location>
</feature>
<evidence type="ECO:0000313" key="4">
    <source>
        <dbReference type="Proteomes" id="UP000800200"/>
    </source>
</evidence>
<feature type="domain" description="Hypervirulence associated protein TUDOR" evidence="2">
    <location>
        <begin position="164"/>
        <end position="204"/>
    </location>
</feature>
<evidence type="ECO:0000313" key="3">
    <source>
        <dbReference type="EMBL" id="KAF2187128.1"/>
    </source>
</evidence>
<dbReference type="Proteomes" id="UP000800200">
    <property type="component" value="Unassembled WGS sequence"/>
</dbReference>
<reference evidence="3" key="1">
    <citation type="journal article" date="2020" name="Stud. Mycol.">
        <title>101 Dothideomycetes genomes: a test case for predicting lifestyles and emergence of pathogens.</title>
        <authorList>
            <person name="Haridas S."/>
            <person name="Albert R."/>
            <person name="Binder M."/>
            <person name="Bloem J."/>
            <person name="Labutti K."/>
            <person name="Salamov A."/>
            <person name="Andreopoulos B."/>
            <person name="Baker S."/>
            <person name="Barry K."/>
            <person name="Bills G."/>
            <person name="Bluhm B."/>
            <person name="Cannon C."/>
            <person name="Castanera R."/>
            <person name="Culley D."/>
            <person name="Daum C."/>
            <person name="Ezra D."/>
            <person name="Gonzalez J."/>
            <person name="Henrissat B."/>
            <person name="Kuo A."/>
            <person name="Liang C."/>
            <person name="Lipzen A."/>
            <person name="Lutzoni F."/>
            <person name="Magnuson J."/>
            <person name="Mondo S."/>
            <person name="Nolan M."/>
            <person name="Ohm R."/>
            <person name="Pangilinan J."/>
            <person name="Park H.-J."/>
            <person name="Ramirez L."/>
            <person name="Alfaro M."/>
            <person name="Sun H."/>
            <person name="Tritt A."/>
            <person name="Yoshinaga Y."/>
            <person name="Zwiers L.-H."/>
            <person name="Turgeon B."/>
            <person name="Goodwin S."/>
            <person name="Spatafora J."/>
            <person name="Crous P."/>
            <person name="Grigoriev I."/>
        </authorList>
    </citation>
    <scope>NUCLEOTIDE SEQUENCE</scope>
    <source>
        <strain evidence="3">CBS 207.26</strain>
    </source>
</reference>
<protein>
    <recommendedName>
        <fullName evidence="2">Hypervirulence associated protein TUDOR domain-containing protein</fullName>
    </recommendedName>
</protein>
<sequence length="204" mass="23149">MPSKDKYIDPELRDEVKEDIHQSDKGGAPGQWSATKMMASEYKKRDGYTTDKKDKYESQRHLDSWMKEDWQMKEGTKWKEGPTQGPTHHWEEAVHLESDQIKYRDFKKGETKSPEAGSEDHEDATESDGSTSASRKQKSSSNKDEPQDTAGDKTRALPGFVDSEVAEVVYEEKPVEGKSVKRSKEDPRVVLKSSSSSMIVVHKP</sequence>
<evidence type="ECO:0000259" key="2">
    <source>
        <dbReference type="Pfam" id="PF11160"/>
    </source>
</evidence>
<evidence type="ECO:0000256" key="1">
    <source>
        <dbReference type="SAM" id="MobiDB-lite"/>
    </source>
</evidence>
<feature type="compositionally biased region" description="Basic and acidic residues" evidence="1">
    <location>
        <begin position="88"/>
        <end position="113"/>
    </location>
</feature>
<dbReference type="EMBL" id="ML994628">
    <property type="protein sequence ID" value="KAF2187128.1"/>
    <property type="molecule type" value="Genomic_DNA"/>
</dbReference>
<feature type="compositionally biased region" description="Basic and acidic residues" evidence="1">
    <location>
        <begin position="170"/>
        <end position="189"/>
    </location>
</feature>
<feature type="compositionally biased region" description="Basic and acidic residues" evidence="1">
    <location>
        <begin position="1"/>
        <end position="24"/>
    </location>
</feature>